<dbReference type="AlphaFoldDB" id="A0A5C6AN59"/>
<evidence type="ECO:0000256" key="1">
    <source>
        <dbReference type="SAM" id="SignalP"/>
    </source>
</evidence>
<dbReference type="GO" id="GO:0031146">
    <property type="term" value="P:SCF-dependent proteasomal ubiquitin-dependent protein catabolic process"/>
    <property type="evidence" value="ECO:0007669"/>
    <property type="project" value="TreeGrafter"/>
</dbReference>
<dbReference type="PANTHER" id="PTHR13318:SF247">
    <property type="entry name" value="GH16156P"/>
    <property type="match status" value="1"/>
</dbReference>
<dbReference type="RefSeq" id="WP_146521478.1">
    <property type="nucleotide sequence ID" value="NZ_SJPN01000005.1"/>
</dbReference>
<dbReference type="GO" id="GO:0019005">
    <property type="term" value="C:SCF ubiquitin ligase complex"/>
    <property type="evidence" value="ECO:0007669"/>
    <property type="project" value="TreeGrafter"/>
</dbReference>
<dbReference type="OrthoDB" id="228844at2"/>
<sequence precursor="true">MLRFCVPACLVAIAFAATLSVGVVQAADRVFDRTACLLPLAADAQPRDASTILNTPELRFADPIPGWSNYLRVWRAHHADPTNADIRRFLTLPLSTADGNTVAIRSIRGRSAPSWIGWRAGTYQQIDTPHLTVYSHADAASGRRVAEDLERCYWVWTQMFFPLWEASGQVTAALSGMPPDADVGEYLQNNPKRLTVRRKLRVVLFRDAAEYQQTLGQVIPGIERSTGFYNDERQTAFFFAGSIQDEHADDAATRRHEMVHQLFREATRSGLGGDMPGEQAGFWLVEGIAGYCESLHFGSHEATVGGWDSPRLQFARFRSLVNQDVMPIRELAADGRVAAQQRDDLARWYAHAIAQTHHLMDSSVTTNRQWLYRQLASLYRVRVELPGSDELPDVDAGFVRFLRVDDALLAANPVKRPLRQLCLAQCDVTGEGLATVPPSQQLNWLDLSRLPIDAHDVARILPAPTLLTQLSLEATRTDESIRDWLTQARRLEEVDLSFTRINDDVVDTLGASADLQVLWLTGCPITDRSISSIAKMKRLQSVDLQRTQVSEAGLDQLRRSRPDLNINPLTLR</sequence>
<dbReference type="EMBL" id="SJPN01000005">
    <property type="protein sequence ID" value="TWU00948.1"/>
    <property type="molecule type" value="Genomic_DNA"/>
</dbReference>
<name>A0A5C6AN59_9BACT</name>
<feature type="signal peptide" evidence="1">
    <location>
        <begin position="1"/>
        <end position="26"/>
    </location>
</feature>
<dbReference type="Proteomes" id="UP000320176">
    <property type="component" value="Unassembled WGS sequence"/>
</dbReference>
<accession>A0A5C6AN59</accession>
<protein>
    <submittedName>
        <fullName evidence="2">Leucine Rich repeats (2 copies)</fullName>
    </submittedName>
</protein>
<proteinExistence type="predicted"/>
<comment type="caution">
    <text evidence="2">The sequence shown here is derived from an EMBL/GenBank/DDBJ whole genome shotgun (WGS) entry which is preliminary data.</text>
</comment>
<gene>
    <name evidence="2" type="ORF">Pla52n_43180</name>
</gene>
<dbReference type="Gene3D" id="3.80.10.10">
    <property type="entry name" value="Ribonuclease Inhibitor"/>
    <property type="match status" value="1"/>
</dbReference>
<reference evidence="2 3" key="1">
    <citation type="submission" date="2019-02" db="EMBL/GenBank/DDBJ databases">
        <title>Deep-cultivation of Planctomycetes and their phenomic and genomic characterization uncovers novel biology.</title>
        <authorList>
            <person name="Wiegand S."/>
            <person name="Jogler M."/>
            <person name="Boedeker C."/>
            <person name="Pinto D."/>
            <person name="Vollmers J."/>
            <person name="Rivas-Marin E."/>
            <person name="Kohn T."/>
            <person name="Peeters S.H."/>
            <person name="Heuer A."/>
            <person name="Rast P."/>
            <person name="Oberbeckmann S."/>
            <person name="Bunk B."/>
            <person name="Jeske O."/>
            <person name="Meyerdierks A."/>
            <person name="Storesund J.E."/>
            <person name="Kallscheuer N."/>
            <person name="Luecker S."/>
            <person name="Lage O.M."/>
            <person name="Pohl T."/>
            <person name="Merkel B.J."/>
            <person name="Hornburger P."/>
            <person name="Mueller R.-W."/>
            <person name="Bruemmer F."/>
            <person name="Labrenz M."/>
            <person name="Spormann A.M."/>
            <person name="Op Den Camp H."/>
            <person name="Overmann J."/>
            <person name="Amann R."/>
            <person name="Jetten M.S.M."/>
            <person name="Mascher T."/>
            <person name="Medema M.H."/>
            <person name="Devos D.P."/>
            <person name="Kaster A.-K."/>
            <person name="Ovreas L."/>
            <person name="Rohde M."/>
            <person name="Galperin M.Y."/>
            <person name="Jogler C."/>
        </authorList>
    </citation>
    <scope>NUCLEOTIDE SEQUENCE [LARGE SCALE GENOMIC DNA]</scope>
    <source>
        <strain evidence="2 3">Pla52n</strain>
    </source>
</reference>
<feature type="chain" id="PRO_5022830903" evidence="1">
    <location>
        <begin position="27"/>
        <end position="572"/>
    </location>
</feature>
<keyword evidence="1" id="KW-0732">Signal</keyword>
<evidence type="ECO:0000313" key="3">
    <source>
        <dbReference type="Proteomes" id="UP000320176"/>
    </source>
</evidence>
<keyword evidence="3" id="KW-1185">Reference proteome</keyword>
<dbReference type="PANTHER" id="PTHR13318">
    <property type="entry name" value="PARTNER OF PAIRED, ISOFORM B-RELATED"/>
    <property type="match status" value="1"/>
</dbReference>
<evidence type="ECO:0000313" key="2">
    <source>
        <dbReference type="EMBL" id="TWU00948.1"/>
    </source>
</evidence>
<organism evidence="2 3">
    <name type="scientific">Stieleria varia</name>
    <dbReference type="NCBI Taxonomy" id="2528005"/>
    <lineage>
        <taxon>Bacteria</taxon>
        <taxon>Pseudomonadati</taxon>
        <taxon>Planctomycetota</taxon>
        <taxon>Planctomycetia</taxon>
        <taxon>Pirellulales</taxon>
        <taxon>Pirellulaceae</taxon>
        <taxon>Stieleria</taxon>
    </lineage>
</organism>
<dbReference type="SUPFAM" id="SSF52047">
    <property type="entry name" value="RNI-like"/>
    <property type="match status" value="1"/>
</dbReference>
<dbReference type="InterPro" id="IPR032675">
    <property type="entry name" value="LRR_dom_sf"/>
</dbReference>